<evidence type="ECO:0000256" key="5">
    <source>
        <dbReference type="ARBA" id="ARBA00022786"/>
    </source>
</evidence>
<dbReference type="InterPro" id="IPR057735">
    <property type="entry name" value="UBE2O-like_tSH3-B"/>
</dbReference>
<feature type="compositionally biased region" description="Basic and acidic residues" evidence="7">
    <location>
        <begin position="484"/>
        <end position="499"/>
    </location>
</feature>
<dbReference type="PANTHER" id="PTHR46116:SF32">
    <property type="entry name" value="OS05G0153132 PROTEIN"/>
    <property type="match status" value="1"/>
</dbReference>
<evidence type="ECO:0000313" key="9">
    <source>
        <dbReference type="EMBL" id="KAF8776642.1"/>
    </source>
</evidence>
<dbReference type="EC" id="2.3.2.23" evidence="1"/>
<sequence>MASPSSTSSPRPSRPHLTGAVASQYLGLLSAAGDGNATNHVFAVEFDTVQNFNFGDIDGNHVGVDLNSLLSNKSASADPINLKAGDTVAWIDYNAAAKLLNISIANATTTSSSSASSTTPTTKPAKPLISFPVYLSWIFRDQMAGEIIPSPNRGVSDDAMEDASGRSIRQRDLVAFTRSSAGGAHGDRGRVLDAKPSDRNTLSVVCVDGATVEVEPSYCTVIDRSFLYPGIVVSSASDPGGQLGVVTGVHTALDLVRLNVDGEGHHQSAPVAIATGVSPGELRRVRELSLGDYVVSGGWLGRVVEVFLDVDVALDGGGGDACRVTDAGSKLSTVHGRDGLSLYTNSVFYPGQRVVGHWSVFKASKWLRGYWKPNRNSGTVTKVEIAGVLVYWDAPSRLGTDREELVMASAPPAYQKNPKNLTYFSSPPICYWSIGDRCFFRQGTPSTPTESSSSSSSGDHQEPPCAHPHAHELARASRNRPRKTAMDRLRRREGRRGHEHDAECFERPMSVINTHTTADVVWQDGTRWRGVPSASLLPFMKRNEHEFLPGQHVVRVRGGEGSVAIDGGESAAARTTVAPRAGIVRSIDCKDQTVSVSWLNAAEMHSGEHNVLGSEEEMLSAYDLGIDDRSKVFYGNVVVRRHGDAAVPVPGDLSWVGHVTDLCQDGQVLVKWGDGHTSKVIDNNGNDEGENGLVAAMVKGRGGTFIGAVFQIASGVLARCKKYIGSEPAAVEPRSTLFVDRNINGDKVGGATAALAVGERGHDDGGSDRQGKEGVDDSFRFKQFDVVQSPPDHHYLDNAEQVTGAGGRKWTKRVHKEWNILENNLPDTIFVRAYEDRMDLLRVVMVGSSGTPYHDGLFFFDLQLPPSYPATPPLVNYRSFGLRLNPNLYPSGTVCLSLLSTFGGHGTELWSPEASTVLQVVVSIQGLVLNAQPYYNEAGYDVQVGTSEGLRNELPYSENAYLLTLQTMLQLLRRPPAGFEDFVRDHFKRRGQHVLRACEAYLEGCHVGTLDGEAHATEASRARPCSIGFRLALANVVPRLVEAFTAIDADGCHELELTTR</sequence>
<keyword evidence="6" id="KW-0067">ATP-binding</keyword>
<comment type="caution">
    <text evidence="9">The sequence shown here is derived from an EMBL/GenBank/DDBJ whole genome shotgun (WGS) entry which is preliminary data.</text>
</comment>
<feature type="region of interest" description="Disordered" evidence="7">
    <location>
        <begin position="443"/>
        <end position="499"/>
    </location>
</feature>
<keyword evidence="2" id="KW-0808">Transferase</keyword>
<proteinExistence type="predicted"/>
<evidence type="ECO:0000259" key="8">
    <source>
        <dbReference type="PROSITE" id="PS50127"/>
    </source>
</evidence>
<keyword evidence="4" id="KW-0547">Nucleotide-binding</keyword>
<accession>A0A835FVN2</accession>
<dbReference type="Gene3D" id="2.60.120.200">
    <property type="match status" value="1"/>
</dbReference>
<dbReference type="Gene3D" id="3.10.110.10">
    <property type="entry name" value="Ubiquitin Conjugating Enzyme"/>
    <property type="match status" value="1"/>
</dbReference>
<dbReference type="SMART" id="SM00212">
    <property type="entry name" value="UBCc"/>
    <property type="match status" value="1"/>
</dbReference>
<evidence type="ECO:0000256" key="2">
    <source>
        <dbReference type="ARBA" id="ARBA00022679"/>
    </source>
</evidence>
<reference evidence="9" key="1">
    <citation type="submission" date="2020-07" db="EMBL/GenBank/DDBJ databases">
        <title>Genome sequence and genetic diversity analysis of an under-domesticated orphan crop, white fonio (Digitaria exilis).</title>
        <authorList>
            <person name="Bennetzen J.L."/>
            <person name="Chen S."/>
            <person name="Ma X."/>
            <person name="Wang X."/>
            <person name="Yssel A.E.J."/>
            <person name="Chaluvadi S.R."/>
            <person name="Johnson M."/>
            <person name="Gangashetty P."/>
            <person name="Hamidou F."/>
            <person name="Sanogo M.D."/>
            <person name="Zwaenepoel A."/>
            <person name="Wallace J."/>
            <person name="Van De Peer Y."/>
            <person name="Van Deynze A."/>
        </authorList>
    </citation>
    <scope>NUCLEOTIDE SEQUENCE</scope>
    <source>
        <tissue evidence="9">Leaves</tissue>
    </source>
</reference>
<feature type="domain" description="UBC core" evidence="8">
    <location>
        <begin position="809"/>
        <end position="969"/>
    </location>
</feature>
<dbReference type="InterPro" id="IPR001220">
    <property type="entry name" value="Legume_lectin_dom"/>
</dbReference>
<dbReference type="InterPro" id="IPR013320">
    <property type="entry name" value="ConA-like_dom_sf"/>
</dbReference>
<dbReference type="InterPro" id="IPR016135">
    <property type="entry name" value="UBQ-conjugating_enzyme/RWD"/>
</dbReference>
<dbReference type="PROSITE" id="PS50127">
    <property type="entry name" value="UBC_2"/>
    <property type="match status" value="1"/>
</dbReference>
<keyword evidence="3" id="KW-0430">Lectin</keyword>
<dbReference type="GO" id="GO:0005524">
    <property type="term" value="F:ATP binding"/>
    <property type="evidence" value="ECO:0007669"/>
    <property type="project" value="UniProtKB-KW"/>
</dbReference>
<name>A0A835FVN2_9POAL</name>
<dbReference type="Pfam" id="PF23043">
    <property type="entry name" value="SH3-B_UBE2O"/>
    <property type="match status" value="1"/>
</dbReference>
<protein>
    <recommendedName>
        <fullName evidence="1">E2 ubiquitin-conjugating enzyme</fullName>
        <ecNumber evidence="1">2.3.2.23</ecNumber>
    </recommendedName>
</protein>
<organism evidence="9 10">
    <name type="scientific">Digitaria exilis</name>
    <dbReference type="NCBI Taxonomy" id="1010633"/>
    <lineage>
        <taxon>Eukaryota</taxon>
        <taxon>Viridiplantae</taxon>
        <taxon>Streptophyta</taxon>
        <taxon>Embryophyta</taxon>
        <taxon>Tracheophyta</taxon>
        <taxon>Spermatophyta</taxon>
        <taxon>Magnoliopsida</taxon>
        <taxon>Liliopsida</taxon>
        <taxon>Poales</taxon>
        <taxon>Poaceae</taxon>
        <taxon>PACMAD clade</taxon>
        <taxon>Panicoideae</taxon>
        <taxon>Panicodae</taxon>
        <taxon>Paniceae</taxon>
        <taxon>Anthephorinae</taxon>
        <taxon>Digitaria</taxon>
    </lineage>
</organism>
<evidence type="ECO:0000256" key="7">
    <source>
        <dbReference type="SAM" id="MobiDB-lite"/>
    </source>
</evidence>
<dbReference type="GO" id="GO:0061631">
    <property type="term" value="F:ubiquitin conjugating enzyme activity"/>
    <property type="evidence" value="ECO:0007669"/>
    <property type="project" value="UniProtKB-EC"/>
</dbReference>
<evidence type="ECO:0000256" key="6">
    <source>
        <dbReference type="ARBA" id="ARBA00022840"/>
    </source>
</evidence>
<dbReference type="Pfam" id="PF23046">
    <property type="entry name" value="tSH3-B_UBE2O"/>
    <property type="match status" value="1"/>
</dbReference>
<evidence type="ECO:0000256" key="3">
    <source>
        <dbReference type="ARBA" id="ARBA00022734"/>
    </source>
</evidence>
<dbReference type="Pfam" id="PF23044">
    <property type="entry name" value="SH3-C_UBE2O"/>
    <property type="match status" value="1"/>
</dbReference>
<keyword evidence="5" id="KW-0833">Ubl conjugation pathway</keyword>
<dbReference type="PANTHER" id="PTHR46116">
    <property type="entry name" value="(E3-INDEPENDENT) E2 UBIQUITIN-CONJUGATING ENZYME"/>
    <property type="match status" value="1"/>
</dbReference>
<dbReference type="EMBL" id="JACEFO010000191">
    <property type="protein sequence ID" value="KAF8776642.1"/>
    <property type="molecule type" value="Genomic_DNA"/>
</dbReference>
<evidence type="ECO:0000256" key="1">
    <source>
        <dbReference type="ARBA" id="ARBA00012486"/>
    </source>
</evidence>
<dbReference type="Pfam" id="PF00139">
    <property type="entry name" value="Lectin_legB"/>
    <property type="match status" value="1"/>
</dbReference>
<dbReference type="Proteomes" id="UP000636709">
    <property type="component" value="Unassembled WGS sequence"/>
</dbReference>
<dbReference type="AlphaFoldDB" id="A0A835FVN2"/>
<dbReference type="InterPro" id="IPR057734">
    <property type="entry name" value="UBE2O-like_SH3-C"/>
</dbReference>
<dbReference type="InterPro" id="IPR057733">
    <property type="entry name" value="UBE2O-like_SH3-B"/>
</dbReference>
<evidence type="ECO:0000256" key="4">
    <source>
        <dbReference type="ARBA" id="ARBA00022741"/>
    </source>
</evidence>
<dbReference type="SUPFAM" id="SSF49899">
    <property type="entry name" value="Concanavalin A-like lectins/glucanases"/>
    <property type="match status" value="1"/>
</dbReference>
<dbReference type="GO" id="GO:0030246">
    <property type="term" value="F:carbohydrate binding"/>
    <property type="evidence" value="ECO:0007669"/>
    <property type="project" value="UniProtKB-KW"/>
</dbReference>
<dbReference type="Pfam" id="PF00179">
    <property type="entry name" value="UQ_con"/>
    <property type="match status" value="1"/>
</dbReference>
<dbReference type="InterPro" id="IPR000608">
    <property type="entry name" value="UBC"/>
</dbReference>
<gene>
    <name evidence="9" type="ORF">HU200_003366</name>
</gene>
<dbReference type="CDD" id="cd23837">
    <property type="entry name" value="UBCc_UBE2O"/>
    <property type="match status" value="1"/>
</dbReference>
<dbReference type="OrthoDB" id="632608at2759"/>
<dbReference type="SUPFAM" id="SSF54495">
    <property type="entry name" value="UBC-like"/>
    <property type="match status" value="1"/>
</dbReference>
<feature type="compositionally biased region" description="Low complexity" evidence="7">
    <location>
        <begin position="444"/>
        <end position="457"/>
    </location>
</feature>
<evidence type="ECO:0000313" key="10">
    <source>
        <dbReference type="Proteomes" id="UP000636709"/>
    </source>
</evidence>
<keyword evidence="10" id="KW-1185">Reference proteome</keyword>
<dbReference type="FunFam" id="3.10.110.10:FF:000028">
    <property type="entry name" value="Probable ubiquitin-conjugating enzyme E2 23"/>
    <property type="match status" value="1"/>
</dbReference>